<protein>
    <recommendedName>
        <fullName evidence="4">V/A-type H+-transporting ATPase subunit I</fullName>
    </recommendedName>
</protein>
<evidence type="ECO:0000313" key="3">
    <source>
        <dbReference type="Proteomes" id="UP000190105"/>
    </source>
</evidence>
<sequence>MLLKKKQAVNIVGYMDDIDGVLRNLIKNEYFDLADANKELKERIKLHLDNVNASAINSQSSGYDLDDIKRKLDAIIKLFDLKNKEYKMSEDEEYEFKIEAEKINKIYDEVIEKHNALQKINNEYEDLKKLNDYLLNLKDTDKKLKELINMRYIKLKAGKLIKYNMDKIKKNYENIPAIVFKIYENKNEAFILVLVPDAMEIEVNRALNSLNFEEYKIDISCCNDESDYFNELNNKMESLKTKIESLDKELLNIKKNYTNDIMKYKTHLDLELYISRYKSNVAWISQFFFIAGYFPKKKREIIEKLLKPYSSRLIIDYCDLN</sequence>
<dbReference type="AlphaFoldDB" id="A0A1T4XN33"/>
<accession>A0A1T4XN33</accession>
<feature type="coiled-coil region" evidence="1">
    <location>
        <begin position="107"/>
        <end position="150"/>
    </location>
</feature>
<evidence type="ECO:0000256" key="1">
    <source>
        <dbReference type="SAM" id="Coils"/>
    </source>
</evidence>
<feature type="coiled-coil region" evidence="1">
    <location>
        <begin position="229"/>
        <end position="256"/>
    </location>
</feature>
<organism evidence="2 3">
    <name type="scientific">Caloramator quimbayensis</name>
    <dbReference type="NCBI Taxonomy" id="1147123"/>
    <lineage>
        <taxon>Bacteria</taxon>
        <taxon>Bacillati</taxon>
        <taxon>Bacillota</taxon>
        <taxon>Clostridia</taxon>
        <taxon>Eubacteriales</taxon>
        <taxon>Clostridiaceae</taxon>
        <taxon>Caloramator</taxon>
    </lineage>
</organism>
<dbReference type="EMBL" id="FUYH01000010">
    <property type="protein sequence ID" value="SKA90495.1"/>
    <property type="molecule type" value="Genomic_DNA"/>
</dbReference>
<keyword evidence="1" id="KW-0175">Coiled coil</keyword>
<dbReference type="RefSeq" id="WP_078696611.1">
    <property type="nucleotide sequence ID" value="NZ_FUYH01000010.1"/>
</dbReference>
<gene>
    <name evidence="2" type="ORF">SAMN05443428_11082</name>
</gene>
<proteinExistence type="predicted"/>
<name>A0A1T4XN33_9CLOT</name>
<dbReference type="STRING" id="1147123.SAMN05443428_11082"/>
<evidence type="ECO:0000313" key="2">
    <source>
        <dbReference type="EMBL" id="SKA90495.1"/>
    </source>
</evidence>
<dbReference type="Proteomes" id="UP000190105">
    <property type="component" value="Unassembled WGS sequence"/>
</dbReference>
<reference evidence="3" key="1">
    <citation type="submission" date="2017-02" db="EMBL/GenBank/DDBJ databases">
        <authorList>
            <person name="Varghese N."/>
            <person name="Submissions S."/>
        </authorList>
    </citation>
    <scope>NUCLEOTIDE SEQUENCE [LARGE SCALE GENOMIC DNA]</scope>
    <source>
        <strain evidence="3">USBA 833</strain>
    </source>
</reference>
<keyword evidence="3" id="KW-1185">Reference proteome</keyword>
<evidence type="ECO:0008006" key="4">
    <source>
        <dbReference type="Google" id="ProtNLM"/>
    </source>
</evidence>
<dbReference type="OrthoDB" id="9829143at2"/>